<dbReference type="Proteomes" id="UP000011910">
    <property type="component" value="Unassembled WGS sequence"/>
</dbReference>
<organism evidence="1 2">
    <name type="scientific">Cesiribacter andamanensis AMV16</name>
    <dbReference type="NCBI Taxonomy" id="1279009"/>
    <lineage>
        <taxon>Bacteria</taxon>
        <taxon>Pseudomonadati</taxon>
        <taxon>Bacteroidota</taxon>
        <taxon>Cytophagia</taxon>
        <taxon>Cytophagales</taxon>
        <taxon>Cesiribacteraceae</taxon>
        <taxon>Cesiribacter</taxon>
    </lineage>
</organism>
<dbReference type="AlphaFoldDB" id="M7P1B4"/>
<dbReference type="InterPro" id="IPR025737">
    <property type="entry name" value="FApF"/>
</dbReference>
<dbReference type="STRING" id="1279009.ADICEAN_00433"/>
<evidence type="ECO:0000313" key="1">
    <source>
        <dbReference type="EMBL" id="EMR04399.1"/>
    </source>
</evidence>
<dbReference type="OrthoDB" id="1014491at2"/>
<comment type="caution">
    <text evidence="1">The sequence shown here is derived from an EMBL/GenBank/DDBJ whole genome shotgun (WGS) entry which is preliminary data.</text>
</comment>
<gene>
    <name evidence="1" type="ORF">ADICEAN_00433</name>
</gene>
<keyword evidence="2" id="KW-1185">Reference proteome</keyword>
<protein>
    <submittedName>
        <fullName evidence="1">Uncharacterized protein</fullName>
    </submittedName>
</protein>
<dbReference type="EMBL" id="AODQ01000006">
    <property type="protein sequence ID" value="EMR04399.1"/>
    <property type="molecule type" value="Genomic_DNA"/>
</dbReference>
<sequence>MALTYELTDKLGVYAELFGEKEANQEGVLSAGSGLAYLLLHNLQLDASAALRLSAQGDRGYISGGLCWGISR</sequence>
<accession>M7P1B4</accession>
<name>M7P1B4_9BACT</name>
<proteinExistence type="predicted"/>
<dbReference type="Pfam" id="PF13557">
    <property type="entry name" value="Phenol_MetA_deg"/>
    <property type="match status" value="1"/>
</dbReference>
<reference evidence="1 2" key="1">
    <citation type="journal article" date="2013" name="Genome Announc.">
        <title>Draft Genome Sequence of Cesiribacter andamanensis Strain AMV16T, Isolated from a Soil Sample from a Mud Volcano in the Andaman Islands, India.</title>
        <authorList>
            <person name="Shivaji S."/>
            <person name="Ara S."/>
            <person name="Begum Z."/>
            <person name="Srinivas T.N."/>
            <person name="Singh A."/>
            <person name="Kumar Pinnaka A."/>
        </authorList>
    </citation>
    <scope>NUCLEOTIDE SEQUENCE [LARGE SCALE GENOMIC DNA]</scope>
    <source>
        <strain evidence="1 2">AMV16</strain>
    </source>
</reference>
<evidence type="ECO:0000313" key="2">
    <source>
        <dbReference type="Proteomes" id="UP000011910"/>
    </source>
</evidence>